<evidence type="ECO:0000256" key="5">
    <source>
        <dbReference type="ARBA" id="ARBA00022676"/>
    </source>
</evidence>
<protein>
    <recommendedName>
        <fullName evidence="12">1,3-beta-glucan synthase</fullName>
        <ecNumber evidence="3">2.4.1.34</ecNumber>
    </recommendedName>
    <alternativeName>
        <fullName evidence="12">1,3-beta-glucan synthase</fullName>
    </alternativeName>
</protein>
<comment type="catalytic activity">
    <reaction evidence="13">
        <text>[(1-&gt;3)-beta-D-glucosyl](n) + UDP-alpha-D-glucose = [(1-&gt;3)-beta-D-glucosyl](n+1) + UDP + H(+)</text>
        <dbReference type="Rhea" id="RHEA:21476"/>
        <dbReference type="Rhea" id="RHEA-COMP:11146"/>
        <dbReference type="Rhea" id="RHEA-COMP:14303"/>
        <dbReference type="ChEBI" id="CHEBI:15378"/>
        <dbReference type="ChEBI" id="CHEBI:37671"/>
        <dbReference type="ChEBI" id="CHEBI:58223"/>
        <dbReference type="ChEBI" id="CHEBI:58885"/>
        <dbReference type="EC" id="2.4.1.34"/>
    </reaction>
</comment>
<feature type="domain" description="1,3-beta-glucan synthase component FKS1-like" evidence="16">
    <location>
        <begin position="297"/>
        <end position="413"/>
    </location>
</feature>
<evidence type="ECO:0000256" key="7">
    <source>
        <dbReference type="ARBA" id="ARBA00022692"/>
    </source>
</evidence>
<keyword evidence="9 15" id="KW-1133">Transmembrane helix</keyword>
<dbReference type="Proteomes" id="UP001085076">
    <property type="component" value="Miscellaneous, Linkage group lg09"/>
</dbReference>
<dbReference type="InterPro" id="IPR058851">
    <property type="entry name" value="CALS1_helical"/>
</dbReference>
<feature type="transmembrane region" description="Helical" evidence="15">
    <location>
        <begin position="1638"/>
        <end position="1662"/>
    </location>
</feature>
<dbReference type="Pfam" id="PF02364">
    <property type="entry name" value="Glucan_synthase"/>
    <property type="match status" value="2"/>
</dbReference>
<dbReference type="GO" id="GO:0000148">
    <property type="term" value="C:1,3-beta-D-glucan synthase complex"/>
    <property type="evidence" value="ECO:0007669"/>
    <property type="project" value="InterPro"/>
</dbReference>
<dbReference type="EMBL" id="JAGGNH010000009">
    <property type="protein sequence ID" value="KAJ0963087.1"/>
    <property type="molecule type" value="Genomic_DNA"/>
</dbReference>
<dbReference type="GO" id="GO:0005886">
    <property type="term" value="C:plasma membrane"/>
    <property type="evidence" value="ECO:0007669"/>
    <property type="project" value="UniProtKB-SubCell"/>
</dbReference>
<comment type="subcellular location">
    <subcellularLocation>
        <location evidence="1">Cell membrane</location>
        <topology evidence="1">Multi-pass membrane protein</topology>
    </subcellularLocation>
</comment>
<feature type="compositionally biased region" description="Polar residues" evidence="14">
    <location>
        <begin position="15"/>
        <end position="24"/>
    </location>
</feature>
<reference evidence="17" key="1">
    <citation type="submission" date="2021-03" db="EMBL/GenBank/DDBJ databases">
        <authorList>
            <person name="Li Z."/>
            <person name="Yang C."/>
        </authorList>
    </citation>
    <scope>NUCLEOTIDE SEQUENCE</scope>
    <source>
        <strain evidence="17">Dzin_1.0</strain>
        <tissue evidence="17">Leaf</tissue>
    </source>
</reference>
<dbReference type="Pfam" id="PF04652">
    <property type="entry name" value="Vta1"/>
    <property type="match status" value="1"/>
</dbReference>
<dbReference type="Pfam" id="PF25968">
    <property type="entry name" value="CALS1"/>
    <property type="match status" value="1"/>
</dbReference>
<feature type="transmembrane region" description="Helical" evidence="15">
    <location>
        <begin position="1853"/>
        <end position="1875"/>
    </location>
</feature>
<evidence type="ECO:0000256" key="14">
    <source>
        <dbReference type="SAM" id="MobiDB-lite"/>
    </source>
</evidence>
<comment type="caution">
    <text evidence="17">The sequence shown here is derived from an EMBL/GenBank/DDBJ whole genome shotgun (WGS) entry which is preliminary data.</text>
</comment>
<evidence type="ECO:0000256" key="13">
    <source>
        <dbReference type="ARBA" id="ARBA00047777"/>
    </source>
</evidence>
<sequence>MDEIEVVPEGPLPDQASTSSSQPRRMSGLLGCAHEPFDSEKVPPNMVSDIRHFLRVANQIQNQSPRAAYLCRFHAFEKAHILDPTSSGRGVRQFKTSLLQRLEQDAKTTNLEHKEKSDARELELFYQKMKLAHEHAVASVLLEVLNGIKSKAGSRTFAASEAYGVYNILPLDSGGSQHAIMHLQEIKAAISAVRNVQGLPVEQNRGGSYGHVDLLGFLQNLFGFQSGNVANQREHLVLLLANIQVRQNPKPASMSKLDDRAVDELMIKLFQNYLNWCNFLGRTINIWLPSVKQQVQQYKILYIGLYLLIWGEASNLRLMPECLCYIFHYMAYDLYGFLSGSESIKTGEKVGPAYGGEPESFLKNVVTPIYRVILEEAAKSKNGTSDHSTWRNYDDLNEYFWSADCFKLGWPLKLDTDFFCTLSCKDETEKPQGATHEQNDERKEVEKWLGKTNFVEIRSFWHLFRSFDRMWTFFVLVLQAMIIMASHDLETPFQLLDSVIFNDILSIFITNALLRLIQVTLDIAFTWKARKTMNFTQKLRFAVKFIIAVAWTITLPVSYANSTRNCLIRQSETGFDDFCLSSYIIIVGIYLASNVVGSAFFLVPAISNYIETSDWWVCKVLSWYSQPQLYIGRGMQESQVSLLKYTIFWLILLSSKILFSYHFEIKPVVESTKQIVKISVNNYEWHELFPQVKNNAGAILAVWAPIILVYFMDTQIWYSIFCTIFGGVYGIFHHLGEIRTMGMVKSRFHTLPSVFAMHLVPPISHKKRKKCFNRFLKNKIFKDSEIGRNDLVKFALVWNNIICSFRSEDLISNKEMDLMMMPLSLDLSSSSVRWPLFLLATKFATAINMGKDFVGTYEQLHRKVEKDKYMSSAIKECYHSLKHILNDLVVGELEKRVIGAVFVEVDTSIRSSSLLQDFNLHELPALRDRLVLLVKILFENKEALRDDVTILLQDILEVFIKDVMNHGHRILGLINGSQILEQTNDVKFNDHPPELFTSNAPEPAICFPLPNFSTLKEKIKRLFLLLTVKDTAMNIPTNLEARRRISFFATSLFMDMPAAPKVRNMLSFSIMTPYYMEEVKFSEEELHSSQDGASILSYMQKIYPDEWKNFLERFDSDVSNEESGYWASFRGQTLSRTVRGMMYYMKALRWQAFLDMASDQEIVERHDAVEREHSKKSNRQYSLTAQLDALVDMKFTYVISCQMFGEQKSSGDPHAQDIIDLMIRYPYLRVAYIEENEVLDNKPDKVYFSVLVKAGNNLDQEVYRIKLPGPPIIGEGKPENQNHAIIFTRGEVLQTIDMNQDNYLEETFKMRNILQEFLGDHGEQTPTIVGLREHIFTGSVSSLAGFMSSQETSFVTIGQRFLADPLRVRFHYGHPDLFDRVFHLTRGGISKASKTINLSEDVFAGFNSTLRQGYVTYKEYMQVGKGRDVGLNQISKFEAKVANGNSEQTLSRDIYRLGRRFDFFRMLSCYFTTVGFYVNSFISILGVYVFLYGQLYLVLSGVEKALIDEARTQNIKSLETALASQSFLQLGLLTGLPMFMELGLEKGFRTALSDFILMQLQLASVFFTFSLGTKAHYFGRTILHGGAKYRPTGRKFVVFHASFSENYQLYSRSHFVKGFEMLFLLTVYNMFRRSYESSIAYLFATYSIWFMTFTWLFAPFLFNPSGFAWRKIVEDWKDWNKWMKNQGGIGVQPDKSWESWWNEEQAHLRHSGPTSRILEILLSLRFFIYQYGLVYHLDIAQENKNFLVYVLSWVVIIAIFVLVKAVDKGREQFSARFHLLFRLFKVILFLGNLACIVTLSSICQLSMMDLVICCLAFIPTGWGLLLISQVLRFKIEHYWIWDSIQVIAQAYDYAMGSLIFALIAALAWMPVVSAIQTRVLFNQAFNRQLQIQPILAWKSKKG</sequence>
<evidence type="ECO:0000256" key="15">
    <source>
        <dbReference type="SAM" id="Phobius"/>
    </source>
</evidence>
<feature type="region of interest" description="Disordered" evidence="14">
    <location>
        <begin position="1"/>
        <end position="26"/>
    </location>
</feature>
<evidence type="ECO:0000313" key="18">
    <source>
        <dbReference type="Proteomes" id="UP001085076"/>
    </source>
</evidence>
<evidence type="ECO:0000256" key="10">
    <source>
        <dbReference type="ARBA" id="ARBA00023136"/>
    </source>
</evidence>
<dbReference type="EC" id="2.4.1.34" evidence="3"/>
<feature type="transmembrane region" description="Helical" evidence="15">
    <location>
        <begin position="1746"/>
        <end position="1763"/>
    </location>
</feature>
<evidence type="ECO:0000256" key="8">
    <source>
        <dbReference type="ARBA" id="ARBA00022960"/>
    </source>
</evidence>
<keyword evidence="8" id="KW-0133">Cell shape</keyword>
<feature type="transmembrane region" description="Helical" evidence="15">
    <location>
        <begin position="716"/>
        <end position="735"/>
    </location>
</feature>
<reference evidence="17" key="2">
    <citation type="journal article" date="2022" name="Hortic Res">
        <title>The genome of Dioscorea zingiberensis sheds light on the biosynthesis, origin and evolution of the medicinally important diosgenin saponins.</title>
        <authorList>
            <person name="Li Y."/>
            <person name="Tan C."/>
            <person name="Li Z."/>
            <person name="Guo J."/>
            <person name="Li S."/>
            <person name="Chen X."/>
            <person name="Wang C."/>
            <person name="Dai X."/>
            <person name="Yang H."/>
            <person name="Song W."/>
            <person name="Hou L."/>
            <person name="Xu J."/>
            <person name="Tong Z."/>
            <person name="Xu A."/>
            <person name="Yuan X."/>
            <person name="Wang W."/>
            <person name="Yang Q."/>
            <person name="Chen L."/>
            <person name="Sun Z."/>
            <person name="Wang K."/>
            <person name="Pan B."/>
            <person name="Chen J."/>
            <person name="Bao Y."/>
            <person name="Liu F."/>
            <person name="Qi X."/>
            <person name="Gang D.R."/>
            <person name="Wen J."/>
            <person name="Li J."/>
        </authorList>
    </citation>
    <scope>NUCLEOTIDE SEQUENCE</scope>
    <source>
        <strain evidence="17">Dzin_1.0</strain>
    </source>
</reference>
<dbReference type="InterPro" id="IPR023175">
    <property type="entry name" value="Vta1/CALS_N_sf"/>
</dbReference>
<feature type="transmembrane region" description="Helical" evidence="15">
    <location>
        <begin position="1717"/>
        <end position="1734"/>
    </location>
</feature>
<dbReference type="OrthoDB" id="1880850at2759"/>
<feature type="transmembrane region" description="Helical" evidence="15">
    <location>
        <begin position="541"/>
        <end position="560"/>
    </location>
</feature>
<dbReference type="InterPro" id="IPR003440">
    <property type="entry name" value="Glyco_trans_48_dom"/>
</dbReference>
<evidence type="ECO:0000256" key="1">
    <source>
        <dbReference type="ARBA" id="ARBA00004651"/>
    </source>
</evidence>
<accession>A0A9D5BZ39</accession>
<keyword evidence="11" id="KW-0961">Cell wall biogenesis/degradation</keyword>
<name>A0A9D5BZ39_9LILI</name>
<evidence type="ECO:0000259" key="16">
    <source>
        <dbReference type="SMART" id="SM01205"/>
    </source>
</evidence>
<feature type="transmembrane region" description="Helical" evidence="15">
    <location>
        <begin position="1469"/>
        <end position="1491"/>
    </location>
</feature>
<keyword evidence="4" id="KW-1003">Cell membrane</keyword>
<evidence type="ECO:0000313" key="17">
    <source>
        <dbReference type="EMBL" id="KAJ0963087.1"/>
    </source>
</evidence>
<organism evidence="17 18">
    <name type="scientific">Dioscorea zingiberensis</name>
    <dbReference type="NCBI Taxonomy" id="325984"/>
    <lineage>
        <taxon>Eukaryota</taxon>
        <taxon>Viridiplantae</taxon>
        <taxon>Streptophyta</taxon>
        <taxon>Embryophyta</taxon>
        <taxon>Tracheophyta</taxon>
        <taxon>Spermatophyta</taxon>
        <taxon>Magnoliopsida</taxon>
        <taxon>Liliopsida</taxon>
        <taxon>Dioscoreales</taxon>
        <taxon>Dioscoreaceae</taxon>
        <taxon>Dioscorea</taxon>
    </lineage>
</organism>
<evidence type="ECO:0000256" key="3">
    <source>
        <dbReference type="ARBA" id="ARBA00012589"/>
    </source>
</evidence>
<dbReference type="SMART" id="SM01205">
    <property type="entry name" value="FKS1_dom1"/>
    <property type="match status" value="1"/>
</dbReference>
<dbReference type="GO" id="GO:0003843">
    <property type="term" value="F:1,3-beta-D-glucan synthase activity"/>
    <property type="evidence" value="ECO:0007669"/>
    <property type="project" value="UniProtKB-EC"/>
</dbReference>
<evidence type="ECO:0000256" key="9">
    <source>
        <dbReference type="ARBA" id="ARBA00022989"/>
    </source>
</evidence>
<dbReference type="InterPro" id="IPR026899">
    <property type="entry name" value="FKS1-like_dom1"/>
</dbReference>
<feature type="transmembrane region" description="Helical" evidence="15">
    <location>
        <begin position="1551"/>
        <end position="1571"/>
    </location>
</feature>
<feature type="transmembrane region" description="Helical" evidence="15">
    <location>
        <begin position="499"/>
        <end position="521"/>
    </location>
</feature>
<proteinExistence type="inferred from homology"/>
<feature type="transmembrane region" description="Helical" evidence="15">
    <location>
        <begin position="1810"/>
        <end position="1833"/>
    </location>
</feature>
<feature type="transmembrane region" description="Helical" evidence="15">
    <location>
        <begin position="1526"/>
        <end position="1544"/>
    </location>
</feature>
<dbReference type="GO" id="GO:0006075">
    <property type="term" value="P:(1-&gt;3)-beta-D-glucan biosynthetic process"/>
    <property type="evidence" value="ECO:0007669"/>
    <property type="project" value="InterPro"/>
</dbReference>
<dbReference type="PANTHER" id="PTHR12741:SF22">
    <property type="entry name" value="CALLOSE SYNTHASE 8-RELATED"/>
    <property type="match status" value="1"/>
</dbReference>
<feature type="transmembrane region" description="Helical" evidence="15">
    <location>
        <begin position="642"/>
        <end position="663"/>
    </location>
</feature>
<keyword evidence="5" id="KW-0328">Glycosyltransferase</keyword>
<evidence type="ECO:0000256" key="12">
    <source>
        <dbReference type="ARBA" id="ARBA00032165"/>
    </source>
</evidence>
<keyword evidence="6" id="KW-0808">Transferase</keyword>
<dbReference type="InterPro" id="IPR039431">
    <property type="entry name" value="Vta1/CALS_N"/>
</dbReference>
<keyword evidence="10 15" id="KW-0472">Membrane</keyword>
<feature type="transmembrane region" description="Helical" evidence="15">
    <location>
        <begin position="1783"/>
        <end position="1803"/>
    </location>
</feature>
<evidence type="ECO:0000256" key="2">
    <source>
        <dbReference type="ARBA" id="ARBA00009040"/>
    </source>
</evidence>
<dbReference type="PANTHER" id="PTHR12741">
    <property type="entry name" value="LYST-INTERACTING PROTEIN LIP5 DOPAMINE RESPONSIVE PROTEIN DRG-1"/>
    <property type="match status" value="1"/>
</dbReference>
<dbReference type="Pfam" id="PF14288">
    <property type="entry name" value="FKS1_dom1"/>
    <property type="match status" value="1"/>
</dbReference>
<feature type="transmembrane region" description="Helical" evidence="15">
    <location>
        <begin position="580"/>
        <end position="603"/>
    </location>
</feature>
<dbReference type="Gene3D" id="1.25.40.270">
    <property type="entry name" value="Vacuolar protein sorting-associated protein vta1"/>
    <property type="match status" value="1"/>
</dbReference>
<evidence type="ECO:0000256" key="11">
    <source>
        <dbReference type="ARBA" id="ARBA00023316"/>
    </source>
</evidence>
<keyword evidence="7 15" id="KW-0812">Transmembrane</keyword>
<comment type="similarity">
    <text evidence="2">Belongs to the glycosyltransferase 48 family.</text>
</comment>
<dbReference type="GO" id="GO:0008360">
    <property type="term" value="P:regulation of cell shape"/>
    <property type="evidence" value="ECO:0007669"/>
    <property type="project" value="UniProtKB-KW"/>
</dbReference>
<evidence type="ECO:0000256" key="6">
    <source>
        <dbReference type="ARBA" id="ARBA00022679"/>
    </source>
</evidence>
<gene>
    <name evidence="17" type="ORF">J5N97_028209</name>
</gene>
<keyword evidence="18" id="KW-1185">Reference proteome</keyword>
<evidence type="ECO:0000256" key="4">
    <source>
        <dbReference type="ARBA" id="ARBA00022475"/>
    </source>
</evidence>